<feature type="region of interest" description="Disordered" evidence="1">
    <location>
        <begin position="1"/>
        <end position="42"/>
    </location>
</feature>
<reference evidence="2 3" key="1">
    <citation type="submission" date="2014-02" db="EMBL/GenBank/DDBJ databases">
        <title>The small core and large imbalanced accessory genome model reveals a collaborative survival strategy of Sorangium cellulosum strains in nature.</title>
        <authorList>
            <person name="Han K."/>
            <person name="Peng R."/>
            <person name="Blom J."/>
            <person name="Li Y.-Z."/>
        </authorList>
    </citation>
    <scope>NUCLEOTIDE SEQUENCE [LARGE SCALE GENOMIC DNA]</scope>
    <source>
        <strain evidence="2 3">So0149</strain>
    </source>
</reference>
<proteinExistence type="predicted"/>
<evidence type="ECO:0000313" key="3">
    <source>
        <dbReference type="Proteomes" id="UP000075515"/>
    </source>
</evidence>
<sequence>MRRCSGGVRAEIDDEQRAPALDDGSADPTEAHQAAWCRRKRHADRRPIRTRELFIEIGGRLSTQVSDARSAMTFRIEPRWPQQELVIVDHDGGCNLGQSRSGNPAHGDVDCALYRLIHHAL</sequence>
<name>A0A150T5I2_SORCE</name>
<dbReference type="EMBL" id="JEMC01001063">
    <property type="protein sequence ID" value="KYF99992.1"/>
    <property type="molecule type" value="Genomic_DNA"/>
</dbReference>
<protein>
    <submittedName>
        <fullName evidence="2">Uncharacterized protein</fullName>
    </submittedName>
</protein>
<evidence type="ECO:0000256" key="1">
    <source>
        <dbReference type="SAM" id="MobiDB-lite"/>
    </source>
</evidence>
<gene>
    <name evidence="2" type="ORF">BE18_14360</name>
</gene>
<comment type="caution">
    <text evidence="2">The sequence shown here is derived from an EMBL/GenBank/DDBJ whole genome shotgun (WGS) entry which is preliminary data.</text>
</comment>
<dbReference type="Proteomes" id="UP000075515">
    <property type="component" value="Unassembled WGS sequence"/>
</dbReference>
<evidence type="ECO:0000313" key="2">
    <source>
        <dbReference type="EMBL" id="KYF99992.1"/>
    </source>
</evidence>
<organism evidence="2 3">
    <name type="scientific">Sorangium cellulosum</name>
    <name type="common">Polyangium cellulosum</name>
    <dbReference type="NCBI Taxonomy" id="56"/>
    <lineage>
        <taxon>Bacteria</taxon>
        <taxon>Pseudomonadati</taxon>
        <taxon>Myxococcota</taxon>
        <taxon>Polyangia</taxon>
        <taxon>Polyangiales</taxon>
        <taxon>Polyangiaceae</taxon>
        <taxon>Sorangium</taxon>
    </lineage>
</organism>
<accession>A0A150T5I2</accession>
<dbReference type="AlphaFoldDB" id="A0A150T5I2"/>